<evidence type="ECO:0008006" key="3">
    <source>
        <dbReference type="Google" id="ProtNLM"/>
    </source>
</evidence>
<dbReference type="AlphaFoldDB" id="A0A7R7ID12"/>
<evidence type="ECO:0000313" key="2">
    <source>
        <dbReference type="Proteomes" id="UP000595897"/>
    </source>
</evidence>
<protein>
    <recommendedName>
        <fullName evidence="3">Tetratricopeptide repeat protein</fullName>
    </recommendedName>
</protein>
<gene>
    <name evidence="1" type="ORF">bsdtb5_18240</name>
</gene>
<proteinExistence type="predicted"/>
<reference evidence="1 2" key="1">
    <citation type="submission" date="2020-11" db="EMBL/GenBank/DDBJ databases">
        <title>Draft genome sequencing of a Lachnospiraceae strain isolated from anoxic soil subjected to BSD treatment.</title>
        <authorList>
            <person name="Uek A."/>
            <person name="Tonouchi A."/>
        </authorList>
    </citation>
    <scope>NUCLEOTIDE SEQUENCE [LARGE SCALE GENOMIC DNA]</scope>
    <source>
        <strain evidence="1 2">TB5</strain>
    </source>
</reference>
<dbReference type="Pfam" id="PF13181">
    <property type="entry name" value="TPR_8"/>
    <property type="match status" value="2"/>
</dbReference>
<dbReference type="SUPFAM" id="SSF48452">
    <property type="entry name" value="TPR-like"/>
    <property type="match status" value="1"/>
</dbReference>
<dbReference type="InterPro" id="IPR019734">
    <property type="entry name" value="TPR_rpt"/>
</dbReference>
<evidence type="ECO:0000313" key="1">
    <source>
        <dbReference type="EMBL" id="BCN30529.1"/>
    </source>
</evidence>
<name>A0A7R7ID12_9FIRM</name>
<keyword evidence="2" id="KW-1185">Reference proteome</keyword>
<dbReference type="Proteomes" id="UP000595897">
    <property type="component" value="Chromosome"/>
</dbReference>
<dbReference type="KEGG" id="ahb:bsdtb5_18240"/>
<organism evidence="1 2">
    <name type="scientific">Anaeromicropila herbilytica</name>
    <dbReference type="NCBI Taxonomy" id="2785025"/>
    <lineage>
        <taxon>Bacteria</taxon>
        <taxon>Bacillati</taxon>
        <taxon>Bacillota</taxon>
        <taxon>Clostridia</taxon>
        <taxon>Lachnospirales</taxon>
        <taxon>Lachnospiraceae</taxon>
        <taxon>Anaeromicropila</taxon>
    </lineage>
</organism>
<dbReference type="RefSeq" id="WP_271715740.1">
    <property type="nucleotide sequence ID" value="NZ_AP024169.1"/>
</dbReference>
<accession>A0A7R7ID12</accession>
<sequence>MQTALDMYIKEYHNLNEYVDTIGRVPARCYNIGSIYYFLGDIEKAKEYFERMCSSRKCDFCTTMECYEALIGKALLLEYQKEYRKAEEYYKKVLTYDVNNAFSQHALKRLAKMK</sequence>
<dbReference type="SMART" id="SM00028">
    <property type="entry name" value="TPR"/>
    <property type="match status" value="2"/>
</dbReference>
<dbReference type="Gene3D" id="1.25.40.10">
    <property type="entry name" value="Tetratricopeptide repeat domain"/>
    <property type="match status" value="1"/>
</dbReference>
<dbReference type="EMBL" id="AP024169">
    <property type="protein sequence ID" value="BCN30529.1"/>
    <property type="molecule type" value="Genomic_DNA"/>
</dbReference>
<dbReference type="InterPro" id="IPR011990">
    <property type="entry name" value="TPR-like_helical_dom_sf"/>
</dbReference>